<dbReference type="PANTHER" id="PTHR15462">
    <property type="entry name" value="SERINE PROTEASE"/>
    <property type="match status" value="1"/>
</dbReference>
<dbReference type="AlphaFoldDB" id="A0A1M6M7Q6"/>
<dbReference type="InterPro" id="IPR001254">
    <property type="entry name" value="Trypsin_dom"/>
</dbReference>
<dbReference type="SUPFAM" id="SSF50494">
    <property type="entry name" value="Trypsin-like serine proteases"/>
    <property type="match status" value="1"/>
</dbReference>
<dbReference type="Gene3D" id="2.40.10.10">
    <property type="entry name" value="Trypsin-like serine proteases"/>
    <property type="match status" value="2"/>
</dbReference>
<keyword evidence="2 6" id="KW-0645">Protease</keyword>
<proteinExistence type="inferred from homology"/>
<dbReference type="GO" id="GO:0006508">
    <property type="term" value="P:proteolysis"/>
    <property type="evidence" value="ECO:0007669"/>
    <property type="project" value="UniProtKB-KW"/>
</dbReference>
<dbReference type="PRINTS" id="PR00839">
    <property type="entry name" value="V8PROTEASE"/>
</dbReference>
<sequence length="251" mass="27982">MEEVDTAVRQEELVFHTLGSQKSSIDENQITSESWIEHEDDLTFETVCGIDQRQKVLATKQMPYMAICKLYMQAPNGLNYVGSGWLTAPDRLYTAGHCVYNQGSGGWKSRIIVVPGKSGLSEPYGRYEAVEVMAVRAWIDSASTRYDMGAIKLNKPVVHGQFITPAVEDPNVAEVCGYPADRDNGIFQYRMSDNLIKNEGRFYYQADTFGGQSGSPLLRNRSTAVGIHNYGGCPNKSSDLYQEFIDGVAHW</sequence>
<dbReference type="PANTHER" id="PTHR15462:SF8">
    <property type="entry name" value="SERINE PROTEASE"/>
    <property type="match status" value="1"/>
</dbReference>
<keyword evidence="3" id="KW-0732">Signal</keyword>
<dbReference type="GO" id="GO:0004252">
    <property type="term" value="F:serine-type endopeptidase activity"/>
    <property type="evidence" value="ECO:0007669"/>
    <property type="project" value="InterPro"/>
</dbReference>
<dbReference type="InterPro" id="IPR009003">
    <property type="entry name" value="Peptidase_S1_PA"/>
</dbReference>
<keyword evidence="5 6" id="KW-0720">Serine protease</keyword>
<evidence type="ECO:0000256" key="3">
    <source>
        <dbReference type="ARBA" id="ARBA00022729"/>
    </source>
</evidence>
<dbReference type="OrthoDB" id="191045at2"/>
<dbReference type="STRING" id="192903.SAMN04488513_10929"/>
<dbReference type="Pfam" id="PF00089">
    <property type="entry name" value="Trypsin"/>
    <property type="match status" value="1"/>
</dbReference>
<evidence type="ECO:0000256" key="5">
    <source>
        <dbReference type="ARBA" id="ARBA00022825"/>
    </source>
</evidence>
<evidence type="ECO:0000256" key="6">
    <source>
        <dbReference type="RuleBase" id="RU004296"/>
    </source>
</evidence>
<dbReference type="InterPro" id="IPR043504">
    <property type="entry name" value="Peptidase_S1_PA_chymotrypsin"/>
</dbReference>
<dbReference type="EMBL" id="FQYU01000009">
    <property type="protein sequence ID" value="SHJ79487.1"/>
    <property type="molecule type" value="Genomic_DNA"/>
</dbReference>
<dbReference type="InterPro" id="IPR050966">
    <property type="entry name" value="Glutamyl_endopeptidase"/>
</dbReference>
<comment type="similarity">
    <text evidence="1 6">Belongs to the peptidase S1B family.</text>
</comment>
<evidence type="ECO:0000256" key="2">
    <source>
        <dbReference type="ARBA" id="ARBA00022670"/>
    </source>
</evidence>
<evidence type="ECO:0000256" key="4">
    <source>
        <dbReference type="ARBA" id="ARBA00022801"/>
    </source>
</evidence>
<name>A0A1M6M7Q6_9FLAO</name>
<feature type="domain" description="Peptidase S1" evidence="7">
    <location>
        <begin position="75"/>
        <end position="244"/>
    </location>
</feature>
<dbReference type="EC" id="3.4.21.-" evidence="6"/>
<accession>A0A1M6M7Q6</accession>
<evidence type="ECO:0000313" key="8">
    <source>
        <dbReference type="EMBL" id="SHJ79487.1"/>
    </source>
</evidence>
<evidence type="ECO:0000313" key="9">
    <source>
        <dbReference type="Proteomes" id="UP000184543"/>
    </source>
</evidence>
<evidence type="ECO:0000259" key="7">
    <source>
        <dbReference type="Pfam" id="PF00089"/>
    </source>
</evidence>
<organism evidence="8 9">
    <name type="scientific">Pseudozobellia thermophila</name>
    <dbReference type="NCBI Taxonomy" id="192903"/>
    <lineage>
        <taxon>Bacteria</taxon>
        <taxon>Pseudomonadati</taxon>
        <taxon>Bacteroidota</taxon>
        <taxon>Flavobacteriia</taxon>
        <taxon>Flavobacteriales</taxon>
        <taxon>Flavobacteriaceae</taxon>
        <taxon>Pseudozobellia</taxon>
    </lineage>
</organism>
<protein>
    <recommendedName>
        <fullName evidence="6">Serine protease</fullName>
        <ecNumber evidence="6">3.4.21.-</ecNumber>
    </recommendedName>
</protein>
<dbReference type="InterPro" id="IPR008256">
    <property type="entry name" value="Peptidase_S1B"/>
</dbReference>
<evidence type="ECO:0000256" key="1">
    <source>
        <dbReference type="ARBA" id="ARBA00008764"/>
    </source>
</evidence>
<keyword evidence="4 6" id="KW-0378">Hydrolase</keyword>
<dbReference type="RefSeq" id="WP_072995101.1">
    <property type="nucleotide sequence ID" value="NZ_FQYU01000009.1"/>
</dbReference>
<gene>
    <name evidence="8" type="ORF">SAMN04488513_10929</name>
</gene>
<dbReference type="Proteomes" id="UP000184543">
    <property type="component" value="Unassembled WGS sequence"/>
</dbReference>
<reference evidence="9" key="1">
    <citation type="submission" date="2016-11" db="EMBL/GenBank/DDBJ databases">
        <authorList>
            <person name="Varghese N."/>
            <person name="Submissions S."/>
        </authorList>
    </citation>
    <scope>NUCLEOTIDE SEQUENCE [LARGE SCALE GENOMIC DNA]</scope>
    <source>
        <strain evidence="9">DSM 19858</strain>
    </source>
</reference>
<keyword evidence="9" id="KW-1185">Reference proteome</keyword>